<reference evidence="2 3" key="1">
    <citation type="submission" date="2019-02" db="EMBL/GenBank/DDBJ databases">
        <title>Marinobacter halodurans sp. nov., a marine bacterium isolated from sea tidal flat.</title>
        <authorList>
            <person name="Yoo Y."/>
            <person name="Lee D.W."/>
            <person name="Kim B.S."/>
            <person name="Kim J.-J."/>
        </authorList>
    </citation>
    <scope>NUCLEOTIDE SEQUENCE [LARGE SCALE GENOMIC DNA]</scope>
    <source>
        <strain evidence="2 3">YJ-S3-2</strain>
    </source>
</reference>
<keyword evidence="3" id="KW-1185">Reference proteome</keyword>
<evidence type="ECO:0000313" key="2">
    <source>
        <dbReference type="EMBL" id="TBW57440.1"/>
    </source>
</evidence>
<comment type="caution">
    <text evidence="2">The sequence shown here is derived from an EMBL/GenBank/DDBJ whole genome shotgun (WGS) entry which is preliminary data.</text>
</comment>
<feature type="compositionally biased region" description="Low complexity" evidence="1">
    <location>
        <begin position="255"/>
        <end position="269"/>
    </location>
</feature>
<name>A0ABY1ZRF0_9GAMM</name>
<proteinExistence type="predicted"/>
<gene>
    <name evidence="2" type="ORF">EZI54_07210</name>
</gene>
<feature type="compositionally biased region" description="Polar residues" evidence="1">
    <location>
        <begin position="134"/>
        <end position="153"/>
    </location>
</feature>
<sequence>MKYQYFIETVTDKSRGEYDLFIMVPVLRASSNRLSAWSSFLGANNLHAYLSIPMDDTQIRFQILIKRLNGKKYPVLRLHCSRYGVFTVPFEPNKAGLAHLHETYKGIRALFVNSKKISTGQAPKTAPERKRAEVSTSGSRQSQIPISQGQNIAQAKPTKAEVIPLQRAARSRGDETVGARLRRSVMLGCVIGTGVIATLHISGVAASEHSSTKSALESGGDQPEIAHVSKTLSELPLPVLKRPNQAKQSPPCTVASANASSLNALNQSLVGSRNEDSDSSDEAAAL</sequence>
<dbReference type="EMBL" id="SJDL01000008">
    <property type="protein sequence ID" value="TBW57440.1"/>
    <property type="molecule type" value="Genomic_DNA"/>
</dbReference>
<protein>
    <submittedName>
        <fullName evidence="2">Uncharacterized protein</fullName>
    </submittedName>
</protein>
<evidence type="ECO:0000256" key="1">
    <source>
        <dbReference type="SAM" id="MobiDB-lite"/>
    </source>
</evidence>
<feature type="region of interest" description="Disordered" evidence="1">
    <location>
        <begin position="118"/>
        <end position="159"/>
    </location>
</feature>
<dbReference type="Proteomes" id="UP000313645">
    <property type="component" value="Unassembled WGS sequence"/>
</dbReference>
<evidence type="ECO:0000313" key="3">
    <source>
        <dbReference type="Proteomes" id="UP000313645"/>
    </source>
</evidence>
<feature type="region of interest" description="Disordered" evidence="1">
    <location>
        <begin position="236"/>
        <end position="286"/>
    </location>
</feature>
<accession>A0ABY1ZRF0</accession>
<organism evidence="2 3">
    <name type="scientific">Marinobacter halodurans</name>
    <dbReference type="NCBI Taxonomy" id="2528979"/>
    <lineage>
        <taxon>Bacteria</taxon>
        <taxon>Pseudomonadati</taxon>
        <taxon>Pseudomonadota</taxon>
        <taxon>Gammaproteobacteria</taxon>
        <taxon>Pseudomonadales</taxon>
        <taxon>Marinobacteraceae</taxon>
        <taxon>Marinobacter</taxon>
    </lineage>
</organism>
<feature type="compositionally biased region" description="Acidic residues" evidence="1">
    <location>
        <begin position="277"/>
        <end position="286"/>
    </location>
</feature>
<dbReference type="RefSeq" id="WP_131480500.1">
    <property type="nucleotide sequence ID" value="NZ_SJDL01000008.1"/>
</dbReference>